<sequence length="385" mass="43617">MNYNEIKNQVKTKGLGTYLNSLFNDNNINIKDLVNTLDNNINLENKSNLQIKKLLKSRLFLIKRENVITSKDLNDAIKLIEKSSKIVVVSGAGISVNCGIPDFRSKGGLYDSINSLKLTEISDPQEIFSYYVFTNHPKLFYSIVKSILPSNFSPGRAHSFIKALQDNDKLLRNYTQNIDTLERKAGITNLLECHGSFAFLECLRCERIYNSDVDFSEMITNGEIPVCTENCKREYKRRRRKRKSDQTSTDTTLDITDEAIINFFDTKNEVIPFLKLTIGSPQLRTFFGEDVHPDYEQNVLEDSQIVDLVLVLGTSMAVAPISELLGMKSIRAFIKLTILAHIPHKVPVIVINNTPIKAIEPDVFLQGDIDKIVNDISSNLNLNQH</sequence>
<keyword evidence="7" id="KW-0520">NAD</keyword>
<evidence type="ECO:0000256" key="5">
    <source>
        <dbReference type="ARBA" id="ARBA00022723"/>
    </source>
</evidence>
<evidence type="ECO:0000313" key="12">
    <source>
        <dbReference type="EMBL" id="TIC34520.1"/>
    </source>
</evidence>
<dbReference type="InterPro" id="IPR003000">
    <property type="entry name" value="Sirtuin"/>
</dbReference>
<dbReference type="EMBL" id="SPRW01000001">
    <property type="protein sequence ID" value="TIC71389.1"/>
    <property type="molecule type" value="Genomic_DNA"/>
</dbReference>
<dbReference type="EMBL" id="SPRV01000002">
    <property type="protein sequence ID" value="TIC71623.1"/>
    <property type="molecule type" value="Genomic_DNA"/>
</dbReference>
<evidence type="ECO:0000256" key="6">
    <source>
        <dbReference type="ARBA" id="ARBA00022833"/>
    </source>
</evidence>
<feature type="binding site" evidence="8">
    <location>
        <position position="202"/>
    </location>
    <ligand>
        <name>Zn(2+)</name>
        <dbReference type="ChEBI" id="CHEBI:29105"/>
    </ligand>
</feature>
<comment type="subcellular location">
    <subcellularLocation>
        <location evidence="2">Mitochondrion</location>
    </subcellularLocation>
</comment>
<evidence type="ECO:0000256" key="1">
    <source>
        <dbReference type="ARBA" id="ARBA00001947"/>
    </source>
</evidence>
<evidence type="ECO:0000313" key="10">
    <source>
        <dbReference type="EMBL" id="TIB80166.1"/>
    </source>
</evidence>
<dbReference type="EMBL" id="SPRH01000001">
    <property type="protein sequence ID" value="TIC04941.1"/>
    <property type="molecule type" value="Genomic_DNA"/>
</dbReference>
<dbReference type="SUPFAM" id="SSF52467">
    <property type="entry name" value="DHS-like NAD/FAD-binding domain"/>
    <property type="match status" value="1"/>
</dbReference>
<organism evidence="10 19">
    <name type="scientific">Wallemia mellicola</name>
    <dbReference type="NCBI Taxonomy" id="1708541"/>
    <lineage>
        <taxon>Eukaryota</taxon>
        <taxon>Fungi</taxon>
        <taxon>Dikarya</taxon>
        <taxon>Basidiomycota</taxon>
        <taxon>Wallemiomycotina</taxon>
        <taxon>Wallemiomycetes</taxon>
        <taxon>Wallemiales</taxon>
        <taxon>Wallemiaceae</taxon>
        <taxon>Wallemia</taxon>
    </lineage>
</organism>
<dbReference type="GO" id="GO:0046872">
    <property type="term" value="F:metal ion binding"/>
    <property type="evidence" value="ECO:0007669"/>
    <property type="project" value="UniProtKB-KW"/>
</dbReference>
<evidence type="ECO:0000256" key="8">
    <source>
        <dbReference type="PROSITE-ProRule" id="PRU00236"/>
    </source>
</evidence>
<keyword evidence="4" id="KW-0808">Transferase</keyword>
<dbReference type="InterPro" id="IPR050134">
    <property type="entry name" value="NAD-dep_sirtuin_deacylases"/>
</dbReference>
<dbReference type="Pfam" id="PF02146">
    <property type="entry name" value="SIR2"/>
    <property type="match status" value="1"/>
</dbReference>
<keyword evidence="6 8" id="KW-0862">Zinc</keyword>
<dbReference type="PROSITE" id="PS50305">
    <property type="entry name" value="SIRTUIN"/>
    <property type="match status" value="1"/>
</dbReference>
<dbReference type="Gene3D" id="3.40.50.1220">
    <property type="entry name" value="TPP-binding domain"/>
    <property type="match status" value="1"/>
</dbReference>
<dbReference type="EMBL" id="SPRO01000001">
    <property type="protein sequence ID" value="TIC34520.1"/>
    <property type="molecule type" value="Genomic_DNA"/>
</dbReference>
<dbReference type="Proteomes" id="UP000310685">
    <property type="component" value="Unassembled WGS sequence"/>
</dbReference>
<reference evidence="15 16" key="1">
    <citation type="submission" date="2019-03" db="EMBL/GenBank/DDBJ databases">
        <title>Sequencing 25 genomes of Wallemia mellicola.</title>
        <authorList>
            <person name="Gostincar C."/>
        </authorList>
    </citation>
    <scope>NUCLEOTIDE SEQUENCE [LARGE SCALE GENOMIC DNA]</scope>
    <source>
        <strain evidence="11 17">EXF-1262</strain>
        <strain evidence="13 18">EXF-1274</strain>
        <strain evidence="14 15">EXF-1277</strain>
        <strain evidence="10 19">EXF-6152</strain>
        <strain evidence="12 16">EXF-8738</strain>
    </source>
</reference>
<dbReference type="InterPro" id="IPR029035">
    <property type="entry name" value="DHS-like_NAD/FAD-binding_dom"/>
</dbReference>
<evidence type="ECO:0000256" key="2">
    <source>
        <dbReference type="ARBA" id="ARBA00004173"/>
    </source>
</evidence>
<dbReference type="Proteomes" id="UP000305647">
    <property type="component" value="Unassembled WGS sequence"/>
</dbReference>
<comment type="caution">
    <text evidence="10">The sequence shown here is derived from an EMBL/GenBank/DDBJ whole genome shotgun (WGS) entry which is preliminary data.</text>
</comment>
<feature type="active site" description="Proton acceptor" evidence="8">
    <location>
        <position position="194"/>
    </location>
</feature>
<evidence type="ECO:0000313" key="11">
    <source>
        <dbReference type="EMBL" id="TIC04941.1"/>
    </source>
</evidence>
<dbReference type="Gene3D" id="3.30.1600.10">
    <property type="entry name" value="SIR2/SIRT2 'Small Domain"/>
    <property type="match status" value="1"/>
</dbReference>
<dbReference type="PANTHER" id="PTHR11085:SF9">
    <property type="entry name" value="NAD-DEPENDENT PROTEIN DEACETYLASE SIRTUIN-1"/>
    <property type="match status" value="1"/>
</dbReference>
<feature type="domain" description="Deacetylase sirtuin-type" evidence="9">
    <location>
        <begin position="66"/>
        <end position="385"/>
    </location>
</feature>
<evidence type="ECO:0000313" key="13">
    <source>
        <dbReference type="EMBL" id="TIC71389.1"/>
    </source>
</evidence>
<evidence type="ECO:0000313" key="18">
    <source>
        <dbReference type="Proteomes" id="UP000309601"/>
    </source>
</evidence>
<name>A0A4T0RQI9_9BASI</name>
<dbReference type="GO" id="GO:0046970">
    <property type="term" value="F:histone H4K16 deacetylase activity, NAD-dependent"/>
    <property type="evidence" value="ECO:0007669"/>
    <property type="project" value="TreeGrafter"/>
</dbReference>
<dbReference type="OrthoDB" id="420264at2759"/>
<dbReference type="PANTHER" id="PTHR11085">
    <property type="entry name" value="NAD-DEPENDENT PROTEIN DEACYLASE SIRTUIN-5, MITOCHONDRIAL-RELATED"/>
    <property type="match status" value="1"/>
</dbReference>
<evidence type="ECO:0000313" key="19">
    <source>
        <dbReference type="Proteomes" id="UP000310685"/>
    </source>
</evidence>
<evidence type="ECO:0000256" key="7">
    <source>
        <dbReference type="ARBA" id="ARBA00023027"/>
    </source>
</evidence>
<evidence type="ECO:0000313" key="14">
    <source>
        <dbReference type="EMBL" id="TIC71623.1"/>
    </source>
</evidence>
<dbReference type="Proteomes" id="UP000307169">
    <property type="component" value="Unassembled WGS sequence"/>
</dbReference>
<comment type="cofactor">
    <cofactor evidence="1">
        <name>Zn(2+)</name>
        <dbReference type="ChEBI" id="CHEBI:29105"/>
    </cofactor>
</comment>
<evidence type="ECO:0000259" key="9">
    <source>
        <dbReference type="PROSITE" id="PS50305"/>
    </source>
</evidence>
<dbReference type="AlphaFoldDB" id="A0A4T0RQI9"/>
<feature type="binding site" evidence="8">
    <location>
        <position position="227"/>
    </location>
    <ligand>
        <name>Zn(2+)</name>
        <dbReference type="ChEBI" id="CHEBI:29105"/>
    </ligand>
</feature>
<dbReference type="Proteomes" id="UP000305362">
    <property type="component" value="Unassembled WGS sequence"/>
</dbReference>
<keyword evidence="5 8" id="KW-0479">Metal-binding</keyword>
<evidence type="ECO:0000313" key="15">
    <source>
        <dbReference type="Proteomes" id="UP000305362"/>
    </source>
</evidence>
<evidence type="ECO:0000256" key="4">
    <source>
        <dbReference type="ARBA" id="ARBA00022679"/>
    </source>
</evidence>
<gene>
    <name evidence="13" type="ORF">E3Q02_00047</name>
    <name evidence="14" type="ORF">E3Q03_00401</name>
    <name evidence="12" type="ORF">E3Q10_00221</name>
    <name evidence="11" type="ORF">E3Q17_00011</name>
    <name evidence="10" type="ORF">E3Q22_02082</name>
</gene>
<dbReference type="GO" id="GO:0070403">
    <property type="term" value="F:NAD+ binding"/>
    <property type="evidence" value="ECO:0007669"/>
    <property type="project" value="InterPro"/>
</dbReference>
<evidence type="ECO:0000313" key="16">
    <source>
        <dbReference type="Proteomes" id="UP000305647"/>
    </source>
</evidence>
<dbReference type="EMBL" id="SPRC01000018">
    <property type="protein sequence ID" value="TIB80166.1"/>
    <property type="molecule type" value="Genomic_DNA"/>
</dbReference>
<protein>
    <submittedName>
        <fullName evidence="10">DHS-like NAD/FAD-binding domain-containing protein</fullName>
    </submittedName>
</protein>
<comment type="similarity">
    <text evidence="3">Belongs to the sirtuin family. Class I subfamily.</text>
</comment>
<dbReference type="InterPro" id="IPR026591">
    <property type="entry name" value="Sirtuin_cat_small_dom_sf"/>
</dbReference>
<feature type="binding site" evidence="8">
    <location>
        <position position="205"/>
    </location>
    <ligand>
        <name>Zn(2+)</name>
        <dbReference type="ChEBI" id="CHEBI:29105"/>
    </ligand>
</feature>
<proteinExistence type="inferred from homology"/>
<accession>A0A4T0RQI9</accession>
<dbReference type="GO" id="GO:0005739">
    <property type="term" value="C:mitochondrion"/>
    <property type="evidence" value="ECO:0007669"/>
    <property type="project" value="UniProtKB-SubCell"/>
</dbReference>
<evidence type="ECO:0000313" key="17">
    <source>
        <dbReference type="Proteomes" id="UP000307169"/>
    </source>
</evidence>
<dbReference type="Proteomes" id="UP000309601">
    <property type="component" value="Unassembled WGS sequence"/>
</dbReference>
<evidence type="ECO:0000256" key="3">
    <source>
        <dbReference type="ARBA" id="ARBA00006924"/>
    </source>
</evidence>
<dbReference type="GO" id="GO:0005634">
    <property type="term" value="C:nucleus"/>
    <property type="evidence" value="ECO:0007669"/>
    <property type="project" value="TreeGrafter"/>
</dbReference>
<dbReference type="InterPro" id="IPR026590">
    <property type="entry name" value="Ssirtuin_cat_dom"/>
</dbReference>
<feature type="binding site" evidence="8">
    <location>
        <position position="231"/>
    </location>
    <ligand>
        <name>Zn(2+)</name>
        <dbReference type="ChEBI" id="CHEBI:29105"/>
    </ligand>
</feature>